<comment type="caution">
    <text evidence="2">The sequence shown here is derived from an EMBL/GenBank/DDBJ whole genome shotgun (WGS) entry which is preliminary data.</text>
</comment>
<feature type="compositionally biased region" description="Basic and acidic residues" evidence="1">
    <location>
        <begin position="199"/>
        <end position="219"/>
    </location>
</feature>
<feature type="region of interest" description="Disordered" evidence="1">
    <location>
        <begin position="1"/>
        <end position="30"/>
    </location>
</feature>
<reference evidence="2 3" key="1">
    <citation type="journal article" date="2016" name="PLoS Pathog.">
        <title>Biosynthesis of antibiotic leucinostatins in bio-control fungus Purpureocillium lilacinum and their inhibition on phytophthora revealed by genome mining.</title>
        <authorList>
            <person name="Wang G."/>
            <person name="Liu Z."/>
            <person name="Lin R."/>
            <person name="Li E."/>
            <person name="Mao Z."/>
            <person name="Ling J."/>
            <person name="Yang Y."/>
            <person name="Yin W.B."/>
            <person name="Xie B."/>
        </authorList>
    </citation>
    <scope>NUCLEOTIDE SEQUENCE [LARGE SCALE GENOMIC DNA]</scope>
    <source>
        <strain evidence="2">170</strain>
    </source>
</reference>
<evidence type="ECO:0000313" key="2">
    <source>
        <dbReference type="EMBL" id="OAQ72986.1"/>
    </source>
</evidence>
<feature type="compositionally biased region" description="Low complexity" evidence="1">
    <location>
        <begin position="109"/>
        <end position="121"/>
    </location>
</feature>
<keyword evidence="3" id="KW-1185">Reference proteome</keyword>
<feature type="region of interest" description="Disordered" evidence="1">
    <location>
        <begin position="284"/>
        <end position="329"/>
    </location>
</feature>
<feature type="region of interest" description="Disordered" evidence="1">
    <location>
        <begin position="48"/>
        <end position="232"/>
    </location>
</feature>
<dbReference type="EMBL" id="LSBJ02000001">
    <property type="protein sequence ID" value="OAQ72986.1"/>
    <property type="molecule type" value="Genomic_DNA"/>
</dbReference>
<feature type="compositionally biased region" description="Basic and acidic residues" evidence="1">
    <location>
        <begin position="67"/>
        <end position="80"/>
    </location>
</feature>
<name>A0A179G565_METCM</name>
<dbReference type="GeneID" id="28854674"/>
<proteinExistence type="predicted"/>
<protein>
    <submittedName>
        <fullName evidence="2">Uncharacterized protein</fullName>
    </submittedName>
</protein>
<dbReference type="AlphaFoldDB" id="A0A179G565"/>
<dbReference type="Proteomes" id="UP000078397">
    <property type="component" value="Unassembled WGS sequence"/>
</dbReference>
<evidence type="ECO:0000256" key="1">
    <source>
        <dbReference type="SAM" id="MobiDB-lite"/>
    </source>
</evidence>
<gene>
    <name evidence="2" type="ORF">VFPPC_12903</name>
</gene>
<dbReference type="RefSeq" id="XP_018149069.1">
    <property type="nucleotide sequence ID" value="XM_018290680.1"/>
</dbReference>
<sequence length="329" mass="36923">MAGRRGAKMEDGDTTKGRIFAVDSDLPHSKYETRSTVRQMLARFDVMDALNAQQAPPAGRRPQTRQKTAEELQEKEEPKVDTQSSSSSGEDEDTLTSADILQDIRRHCSPSTTTDPAPSSSQVTTARPSTPAPWLKASPNHQISTRQPNEKTGLPSPSSVWDELDDLKRRGSSPDNPFVPLTPALSSDEPKSTTMVAQKLEKSSGKRKARADVSAEHKMLLGPFEKQLDRPTREEMRAEALALEREQGDLGPLDKMNIWLKRSTLMKRPSWMQLEEANASIHAMRNESLDPAQVKLRQEQEDEAARQKEKRRMANKVRYGLLQNTQKEE</sequence>
<evidence type="ECO:0000313" key="3">
    <source>
        <dbReference type="Proteomes" id="UP000078397"/>
    </source>
</evidence>
<accession>A0A179G565</accession>
<dbReference type="KEGG" id="pchm:VFPPC_12903"/>
<feature type="compositionally biased region" description="Basic and acidic residues" evidence="1">
    <location>
        <begin position="7"/>
        <end position="16"/>
    </location>
</feature>
<organism evidence="2 3">
    <name type="scientific">Pochonia chlamydosporia 170</name>
    <dbReference type="NCBI Taxonomy" id="1380566"/>
    <lineage>
        <taxon>Eukaryota</taxon>
        <taxon>Fungi</taxon>
        <taxon>Dikarya</taxon>
        <taxon>Ascomycota</taxon>
        <taxon>Pezizomycotina</taxon>
        <taxon>Sordariomycetes</taxon>
        <taxon>Hypocreomycetidae</taxon>
        <taxon>Hypocreales</taxon>
        <taxon>Clavicipitaceae</taxon>
        <taxon>Pochonia</taxon>
    </lineage>
</organism>
<feature type="compositionally biased region" description="Basic and acidic residues" evidence="1">
    <location>
        <begin position="296"/>
        <end position="307"/>
    </location>
</feature>